<feature type="disulfide bond" description="Redox-active" evidence="6">
    <location>
        <begin position="234"/>
        <end position="236"/>
    </location>
</feature>
<dbReference type="PIRSF" id="PIRSF005261">
    <property type="entry name" value="Heat_shock_Hsp33"/>
    <property type="match status" value="1"/>
</dbReference>
<dbReference type="PANTHER" id="PTHR30111:SF1">
    <property type="entry name" value="33 KDA CHAPERONIN"/>
    <property type="match status" value="1"/>
</dbReference>
<dbReference type="EMBL" id="CP048914">
    <property type="protein sequence ID" value="QMS84915.1"/>
    <property type="molecule type" value="Genomic_DNA"/>
</dbReference>
<name>A0A7L7KQQ8_9MOLU</name>
<evidence type="ECO:0000256" key="2">
    <source>
        <dbReference type="ARBA" id="ARBA00022833"/>
    </source>
</evidence>
<feature type="disulfide bond" description="Redox-active" evidence="6">
    <location>
        <begin position="267"/>
        <end position="270"/>
    </location>
</feature>
<evidence type="ECO:0000256" key="1">
    <source>
        <dbReference type="ARBA" id="ARBA00022490"/>
    </source>
</evidence>
<comment type="similarity">
    <text evidence="6">Belongs to the HSP33 family.</text>
</comment>
<reference evidence="7 8" key="1">
    <citation type="submission" date="2020-02" db="EMBL/GenBank/DDBJ databases">
        <authorList>
            <person name="Zheng R.K."/>
            <person name="Sun C.M."/>
        </authorList>
    </citation>
    <scope>NUCLEOTIDE SEQUENCE [LARGE SCALE GENOMIC DNA]</scope>
    <source>
        <strain evidence="8">zrk13</strain>
    </source>
</reference>
<evidence type="ECO:0000256" key="3">
    <source>
        <dbReference type="ARBA" id="ARBA00023157"/>
    </source>
</evidence>
<comment type="subcellular location">
    <subcellularLocation>
        <location evidence="6">Cytoplasm</location>
    </subcellularLocation>
</comment>
<dbReference type="GO" id="GO:0042026">
    <property type="term" value="P:protein refolding"/>
    <property type="evidence" value="ECO:0007669"/>
    <property type="project" value="TreeGrafter"/>
</dbReference>
<comment type="PTM">
    <text evidence="6">Under oxidizing conditions two disulfide bonds are formed involving the reactive cysteines. Under reducing conditions zinc is bound to the reactive cysteines and the protein is inactive.</text>
</comment>
<accession>A0A7L7KQQ8</accession>
<keyword evidence="4 6" id="KW-0143">Chaperone</keyword>
<dbReference type="NCBIfam" id="NF001033">
    <property type="entry name" value="PRK00114.1"/>
    <property type="match status" value="1"/>
</dbReference>
<dbReference type="InterPro" id="IPR000397">
    <property type="entry name" value="Heat_shock_Hsp33"/>
</dbReference>
<keyword evidence="5 6" id="KW-0676">Redox-active center</keyword>
<dbReference type="GO" id="GO:0005737">
    <property type="term" value="C:cytoplasm"/>
    <property type="evidence" value="ECO:0007669"/>
    <property type="project" value="UniProtKB-SubCell"/>
</dbReference>
<dbReference type="GO" id="GO:0051082">
    <property type="term" value="F:unfolded protein binding"/>
    <property type="evidence" value="ECO:0007669"/>
    <property type="project" value="UniProtKB-UniRule"/>
</dbReference>
<gene>
    <name evidence="6 7" type="primary">hslO</name>
    <name evidence="7" type="ORF">G4Z02_03815</name>
</gene>
<dbReference type="InterPro" id="IPR016154">
    <property type="entry name" value="Heat_shock_Hsp33_C"/>
</dbReference>
<evidence type="ECO:0000256" key="5">
    <source>
        <dbReference type="ARBA" id="ARBA00023284"/>
    </source>
</evidence>
<dbReference type="Pfam" id="PF01430">
    <property type="entry name" value="HSP33"/>
    <property type="match status" value="1"/>
</dbReference>
<dbReference type="PANTHER" id="PTHR30111">
    <property type="entry name" value="33 KDA CHAPERONIN"/>
    <property type="match status" value="1"/>
</dbReference>
<keyword evidence="3 6" id="KW-1015">Disulfide bond</keyword>
<sequence>MKDYLVKAHAYDATVRIYAASTTTLVAHAQDIHGLWPTSAAAFGRLLTASVIMGAMYKGDQELTIRVDGDGPIGGMVATTNAHGEVRGYVGNPRVFLQYNSGKLNVGQAVGNGFIHITKDLKVKDMFTSSAEIQTGEIGDDFAYYFTASEQIPSAVGLGVLVNDDNTILSSGGFILQIMPGCSEETIEQIETILKDIKPVSEMIQEGYKPEDVIRDLTNNEYKLLEHLDLEYKCDCNREKFEKGLISLGVAELETFLEDEDPIETSCHFCNTKYHFSNDDINQLIHEIKSAK</sequence>
<dbReference type="GO" id="GO:0044183">
    <property type="term" value="F:protein folding chaperone"/>
    <property type="evidence" value="ECO:0007669"/>
    <property type="project" value="TreeGrafter"/>
</dbReference>
<dbReference type="AlphaFoldDB" id="A0A7L7KQQ8"/>
<dbReference type="KEGG" id="xcl:G4Z02_03815"/>
<protein>
    <recommendedName>
        <fullName evidence="6">33 kDa chaperonin</fullName>
    </recommendedName>
    <alternativeName>
        <fullName evidence="6">Heat shock protein 33 homolog</fullName>
        <shortName evidence="6">HSP33</shortName>
    </alternativeName>
</protein>
<comment type="function">
    <text evidence="6">Redox regulated molecular chaperone. Protects both thermally unfolding and oxidatively damaged proteins from irreversible aggregation. Plays an important role in the bacterial defense system toward oxidative stress.</text>
</comment>
<evidence type="ECO:0000256" key="6">
    <source>
        <dbReference type="HAMAP-Rule" id="MF_00117"/>
    </source>
</evidence>
<evidence type="ECO:0000256" key="4">
    <source>
        <dbReference type="ARBA" id="ARBA00023186"/>
    </source>
</evidence>
<dbReference type="RefSeq" id="WP_258878537.1">
    <property type="nucleotide sequence ID" value="NZ_CP048914.1"/>
</dbReference>
<organism evidence="7 8">
    <name type="scientific">Candidatus Xianfuyuplasma coldseepsis</name>
    <dbReference type="NCBI Taxonomy" id="2782163"/>
    <lineage>
        <taxon>Bacteria</taxon>
        <taxon>Bacillati</taxon>
        <taxon>Mycoplasmatota</taxon>
        <taxon>Mollicutes</taxon>
        <taxon>Candidatus Izemoplasmatales</taxon>
        <taxon>Candidatus Izemoplasmataceae</taxon>
        <taxon>Candidatus Xianfuyuplasma</taxon>
    </lineage>
</organism>
<evidence type="ECO:0000313" key="7">
    <source>
        <dbReference type="EMBL" id="QMS84915.1"/>
    </source>
</evidence>
<dbReference type="SUPFAM" id="SSF64397">
    <property type="entry name" value="Hsp33 domain"/>
    <property type="match status" value="1"/>
</dbReference>
<keyword evidence="2 6" id="KW-0862">Zinc</keyword>
<dbReference type="HAMAP" id="MF_00117">
    <property type="entry name" value="HslO"/>
    <property type="match status" value="1"/>
</dbReference>
<dbReference type="Proteomes" id="UP000514720">
    <property type="component" value="Chromosome"/>
</dbReference>
<dbReference type="SUPFAM" id="SSF118352">
    <property type="entry name" value="HSP33 redox switch-like"/>
    <property type="match status" value="1"/>
</dbReference>
<dbReference type="InterPro" id="IPR016153">
    <property type="entry name" value="Heat_shock_Hsp33_N"/>
</dbReference>
<keyword evidence="8" id="KW-1185">Reference proteome</keyword>
<dbReference type="Gene3D" id="3.90.1280.10">
    <property type="entry name" value="HSP33 redox switch-like"/>
    <property type="match status" value="1"/>
</dbReference>
<dbReference type="CDD" id="cd00498">
    <property type="entry name" value="Hsp33"/>
    <property type="match status" value="1"/>
</dbReference>
<dbReference type="Gene3D" id="3.55.30.10">
    <property type="entry name" value="Hsp33 domain"/>
    <property type="match status" value="1"/>
</dbReference>
<keyword evidence="1 6" id="KW-0963">Cytoplasm</keyword>
<proteinExistence type="inferred from homology"/>
<evidence type="ECO:0000313" key="8">
    <source>
        <dbReference type="Proteomes" id="UP000514720"/>
    </source>
</evidence>